<comment type="caution">
    <text evidence="2">The sequence shown here is derived from an EMBL/GenBank/DDBJ whole genome shotgun (WGS) entry which is preliminary data.</text>
</comment>
<keyword evidence="1" id="KW-0812">Transmembrane</keyword>
<accession>A0AAD3TK71</accession>
<organism evidence="2 3">
    <name type="scientific">Nepenthes gracilis</name>
    <name type="common">Slender pitcher plant</name>
    <dbReference type="NCBI Taxonomy" id="150966"/>
    <lineage>
        <taxon>Eukaryota</taxon>
        <taxon>Viridiplantae</taxon>
        <taxon>Streptophyta</taxon>
        <taxon>Embryophyta</taxon>
        <taxon>Tracheophyta</taxon>
        <taxon>Spermatophyta</taxon>
        <taxon>Magnoliopsida</taxon>
        <taxon>eudicotyledons</taxon>
        <taxon>Gunneridae</taxon>
        <taxon>Pentapetalae</taxon>
        <taxon>Caryophyllales</taxon>
        <taxon>Nepenthaceae</taxon>
        <taxon>Nepenthes</taxon>
    </lineage>
</organism>
<dbReference type="InterPro" id="IPR016605">
    <property type="entry name" value="Transptr_NO3_Nar2"/>
</dbReference>
<proteinExistence type="predicted"/>
<evidence type="ECO:0000313" key="2">
    <source>
        <dbReference type="EMBL" id="GMH31430.1"/>
    </source>
</evidence>
<keyword evidence="1" id="KW-1133">Transmembrane helix</keyword>
<dbReference type="Pfam" id="PF16974">
    <property type="entry name" value="NAR2"/>
    <property type="match status" value="1"/>
</dbReference>
<dbReference type="GO" id="GO:0005886">
    <property type="term" value="C:plasma membrane"/>
    <property type="evidence" value="ECO:0007669"/>
    <property type="project" value="TreeGrafter"/>
</dbReference>
<dbReference type="AlphaFoldDB" id="A0AAD3TK71"/>
<keyword evidence="1" id="KW-0472">Membrane</keyword>
<dbReference type="GO" id="GO:0015112">
    <property type="term" value="F:nitrate transmembrane transporter activity"/>
    <property type="evidence" value="ECO:0007669"/>
    <property type="project" value="TreeGrafter"/>
</dbReference>
<name>A0AAD3TK71_NEPGR</name>
<gene>
    <name evidence="2" type="ORF">Nepgr_033273</name>
</gene>
<sequence>MPTAAYFIRAYAYGSVNKEVAFGQTMGAAKSTNLFKIQGIWDRHMSLDLTAAVFSALSVVSLFGFFSLEKRKAKRERRRCFARHPASQRSFLHLIFFNSIFLLEKIKGRKIFMKQDVLPSSIPDLRPREPPKDM</sequence>
<evidence type="ECO:0000313" key="3">
    <source>
        <dbReference type="Proteomes" id="UP001279734"/>
    </source>
</evidence>
<keyword evidence="3" id="KW-1185">Reference proteome</keyword>
<dbReference type="PANTHER" id="PTHR34806:SF1">
    <property type="entry name" value="HIGH-AFFINITY NITRATE TRANSPORTER 3.1"/>
    <property type="match status" value="1"/>
</dbReference>
<dbReference type="Proteomes" id="UP001279734">
    <property type="component" value="Unassembled WGS sequence"/>
</dbReference>
<evidence type="ECO:0000256" key="1">
    <source>
        <dbReference type="SAM" id="Phobius"/>
    </source>
</evidence>
<reference evidence="2" key="1">
    <citation type="submission" date="2023-05" db="EMBL/GenBank/DDBJ databases">
        <title>Nepenthes gracilis genome sequencing.</title>
        <authorList>
            <person name="Fukushima K."/>
        </authorList>
    </citation>
    <scope>NUCLEOTIDE SEQUENCE</scope>
    <source>
        <strain evidence="2">SING2019-196</strain>
    </source>
</reference>
<protein>
    <submittedName>
        <fullName evidence="2">Uncharacterized protein</fullName>
    </submittedName>
</protein>
<feature type="transmembrane region" description="Helical" evidence="1">
    <location>
        <begin position="49"/>
        <end position="68"/>
    </location>
</feature>
<dbReference type="EMBL" id="BSYO01000040">
    <property type="protein sequence ID" value="GMH31430.1"/>
    <property type="molecule type" value="Genomic_DNA"/>
</dbReference>
<dbReference type="GO" id="GO:0010167">
    <property type="term" value="P:response to nitrate"/>
    <property type="evidence" value="ECO:0007669"/>
    <property type="project" value="InterPro"/>
</dbReference>
<dbReference type="PANTHER" id="PTHR34806">
    <property type="entry name" value="HIGH-AFFINITY NITRATE TRANSPORTER 3.2"/>
    <property type="match status" value="1"/>
</dbReference>